<dbReference type="Gene3D" id="1.10.10.10">
    <property type="entry name" value="Winged helix-like DNA-binding domain superfamily/Winged helix DNA-binding domain"/>
    <property type="match status" value="1"/>
</dbReference>
<accession>A0A0P7I244</accession>
<dbReference type="InterPro" id="IPR002514">
    <property type="entry name" value="Transposase_8"/>
</dbReference>
<dbReference type="OrthoDB" id="9803878at2"/>
<dbReference type="GO" id="GO:0004803">
    <property type="term" value="F:transposase activity"/>
    <property type="evidence" value="ECO:0007669"/>
    <property type="project" value="InterPro"/>
</dbReference>
<sequence length="110" mass="12824">MGKTKNGTRYPEELRARAVRMVLDHEEEYASRSAAILSISQKVGCSRDSLRIWVKQHETDTGKRDGMTTAERDRIKELERENRQLRQANEILKKASAYFAQAELDRPFRK</sequence>
<dbReference type="Pfam" id="PF01527">
    <property type="entry name" value="HTH_Tnp_1"/>
    <property type="match status" value="1"/>
</dbReference>
<dbReference type="GO" id="GO:0003677">
    <property type="term" value="F:DNA binding"/>
    <property type="evidence" value="ECO:0007669"/>
    <property type="project" value="InterPro"/>
</dbReference>
<feature type="coiled-coil region" evidence="1">
    <location>
        <begin position="68"/>
        <end position="98"/>
    </location>
</feature>
<dbReference type="SUPFAM" id="SSF46689">
    <property type="entry name" value="Homeodomain-like"/>
    <property type="match status" value="1"/>
</dbReference>
<dbReference type="EMBL" id="LKBA01000007">
    <property type="protein sequence ID" value="KPN63029.1"/>
    <property type="molecule type" value="Genomic_DNA"/>
</dbReference>
<dbReference type="InterPro" id="IPR036388">
    <property type="entry name" value="WH-like_DNA-bd_sf"/>
</dbReference>
<comment type="caution">
    <text evidence="2">The sequence shown here is derived from an EMBL/GenBank/DDBJ whole genome shotgun (WGS) entry which is preliminary data.</text>
</comment>
<organism evidence="2 3">
    <name type="scientific">Aliiroseovarius crassostreae</name>
    <dbReference type="NCBI Taxonomy" id="154981"/>
    <lineage>
        <taxon>Bacteria</taxon>
        <taxon>Pseudomonadati</taxon>
        <taxon>Pseudomonadota</taxon>
        <taxon>Alphaproteobacteria</taxon>
        <taxon>Rhodobacterales</taxon>
        <taxon>Paracoccaceae</taxon>
        <taxon>Aliiroseovarius</taxon>
    </lineage>
</organism>
<evidence type="ECO:0000256" key="1">
    <source>
        <dbReference type="SAM" id="Coils"/>
    </source>
</evidence>
<dbReference type="AlphaFoldDB" id="A0A0P7I244"/>
<keyword evidence="3" id="KW-1185">Reference proteome</keyword>
<protein>
    <submittedName>
        <fullName evidence="2">Transposase</fullName>
    </submittedName>
</protein>
<evidence type="ECO:0000313" key="3">
    <source>
        <dbReference type="Proteomes" id="UP000050471"/>
    </source>
</evidence>
<evidence type="ECO:0000313" key="2">
    <source>
        <dbReference type="EMBL" id="KPN63029.1"/>
    </source>
</evidence>
<dbReference type="InterPro" id="IPR009057">
    <property type="entry name" value="Homeodomain-like_sf"/>
</dbReference>
<name>A0A0P7I244_9RHOB</name>
<reference evidence="2 3" key="1">
    <citation type="submission" date="2015-09" db="EMBL/GenBank/DDBJ databases">
        <title>Draft genome sequence of Aliiroseovarius crassostreae CV919-312TSm, the causative agent of Roseovarius Oyster Disease (formerly Juvenile Oyster Disease).</title>
        <authorList>
            <person name="Kessner L."/>
            <person name="Spinard E."/>
            <person name="Nelson D."/>
        </authorList>
    </citation>
    <scope>NUCLEOTIDE SEQUENCE [LARGE SCALE GENOMIC DNA]</scope>
    <source>
        <strain evidence="2 3">CV919-312</strain>
    </source>
</reference>
<keyword evidence="1" id="KW-0175">Coiled coil</keyword>
<dbReference type="Proteomes" id="UP000050471">
    <property type="component" value="Unassembled WGS sequence"/>
</dbReference>
<gene>
    <name evidence="2" type="ORF">AKJ29_02445</name>
</gene>
<proteinExistence type="predicted"/>
<dbReference type="STRING" id="154981.AKJ29_02445"/>
<dbReference type="GO" id="GO:0006313">
    <property type="term" value="P:DNA transposition"/>
    <property type="evidence" value="ECO:0007669"/>
    <property type="project" value="InterPro"/>
</dbReference>